<evidence type="ECO:0000256" key="1">
    <source>
        <dbReference type="SAM" id="MobiDB-lite"/>
    </source>
</evidence>
<accession>A0AAV1IU80</accession>
<proteinExistence type="predicted"/>
<protein>
    <submittedName>
        <fullName evidence="2">Uncharacterized protein</fullName>
    </submittedName>
</protein>
<feature type="region of interest" description="Disordered" evidence="1">
    <location>
        <begin position="36"/>
        <end position="55"/>
    </location>
</feature>
<reference evidence="2 3" key="1">
    <citation type="submission" date="2023-11" db="EMBL/GenBank/DDBJ databases">
        <authorList>
            <person name="Okamura Y."/>
        </authorList>
    </citation>
    <scope>NUCLEOTIDE SEQUENCE [LARGE SCALE GENOMIC DNA]</scope>
</reference>
<name>A0AAV1IU80_9NEOP</name>
<dbReference type="Proteomes" id="UP001497472">
    <property type="component" value="Unassembled WGS sequence"/>
</dbReference>
<sequence length="69" mass="7572">MIQDGLETPRPFEKIVKLGLESSAARVASRGAVADGFAEKRHPRRRQPVAAPTFTLTGRTSLSPWRIGK</sequence>
<keyword evidence="3" id="KW-1185">Reference proteome</keyword>
<dbReference type="EMBL" id="CAVLEF010000001">
    <property type="protein sequence ID" value="CAK1539961.1"/>
    <property type="molecule type" value="Genomic_DNA"/>
</dbReference>
<comment type="caution">
    <text evidence="2">The sequence shown here is derived from an EMBL/GenBank/DDBJ whole genome shotgun (WGS) entry which is preliminary data.</text>
</comment>
<gene>
    <name evidence="2" type="ORF">LNINA_LOCUS56</name>
</gene>
<evidence type="ECO:0000313" key="2">
    <source>
        <dbReference type="EMBL" id="CAK1539961.1"/>
    </source>
</evidence>
<evidence type="ECO:0000313" key="3">
    <source>
        <dbReference type="Proteomes" id="UP001497472"/>
    </source>
</evidence>
<organism evidence="2 3">
    <name type="scientific">Leptosia nina</name>
    <dbReference type="NCBI Taxonomy" id="320188"/>
    <lineage>
        <taxon>Eukaryota</taxon>
        <taxon>Metazoa</taxon>
        <taxon>Ecdysozoa</taxon>
        <taxon>Arthropoda</taxon>
        <taxon>Hexapoda</taxon>
        <taxon>Insecta</taxon>
        <taxon>Pterygota</taxon>
        <taxon>Neoptera</taxon>
        <taxon>Endopterygota</taxon>
        <taxon>Lepidoptera</taxon>
        <taxon>Glossata</taxon>
        <taxon>Ditrysia</taxon>
        <taxon>Papilionoidea</taxon>
        <taxon>Pieridae</taxon>
        <taxon>Pierinae</taxon>
        <taxon>Leptosia</taxon>
    </lineage>
</organism>
<dbReference type="AlphaFoldDB" id="A0AAV1IU80"/>